<keyword evidence="3" id="KW-1185">Reference proteome</keyword>
<sequence length="600" mass="65559">FELGDLRNPSLVVEDTESFGRSHSVDNRSPVVTITSPRPERRAFLLRNNNGTSESTKHSSSSNLSSGASSPSNSLNYLNQNSLSVQVPSGPVPIVVNQPQPVPRSGRRSNVTSPTSNVSSSSSTFIHPESSRSQPGPLTMTINKPPLVKTKNVSCGIASMSYAESFNMNRVPGHILSISCDQSALNDNTKNESCTESSDEYLKNQYKQQQQQQQQQQKRTCRPDRRYHTADSIEHMKKEKDCSIHKRLSWNYGQPNQTDRLHHTLCPHCETVDASTISGGSGSDGGQLLQPRPLHPKCTHLSNESVYSSSGFSSTGSVALSIGSVDQSNQCDPKMCTCQFDEHEEDDTFHSDQHEIEGRQYHLNLDRDSALPASPQLVSTTYQHAHSSSTDSGRCTGNAGEINAVPYHPTVTANAPFSRRLSTHSSSSSGVRGTPSPTPVSKSSDIKIDVSEVKDGISSVQITLANNSANNNTVTRPSKADLKKMKDFLLTNCNVESSSSGFSSTGSVALSIGSVDQSNQCDPKMLSLLISKGMYETYDKEFMKYVRSGNAIEILYSIECSNECCRLYPCVVVGKCEESIFANCKDRKYIRIMGQSPNEN</sequence>
<feature type="region of interest" description="Disordered" evidence="1">
    <location>
        <begin position="89"/>
        <end position="144"/>
    </location>
</feature>
<evidence type="ECO:0000313" key="3">
    <source>
        <dbReference type="Proteomes" id="UP001142055"/>
    </source>
</evidence>
<name>A0A9Q0M613_BLOTA</name>
<gene>
    <name evidence="2" type="ORF">RDWZM_005095</name>
</gene>
<evidence type="ECO:0000256" key="1">
    <source>
        <dbReference type="SAM" id="MobiDB-lite"/>
    </source>
</evidence>
<dbReference type="AlphaFoldDB" id="A0A9Q0M613"/>
<feature type="region of interest" description="Disordered" evidence="1">
    <location>
        <begin position="16"/>
        <end position="77"/>
    </location>
</feature>
<evidence type="ECO:0000313" key="2">
    <source>
        <dbReference type="EMBL" id="KAJ6219283.1"/>
    </source>
</evidence>
<feature type="compositionally biased region" description="Low complexity" evidence="1">
    <location>
        <begin position="109"/>
        <end position="124"/>
    </location>
</feature>
<dbReference type="Proteomes" id="UP001142055">
    <property type="component" value="Chromosome 2"/>
</dbReference>
<comment type="caution">
    <text evidence="2">The sequence shown here is derived from an EMBL/GenBank/DDBJ whole genome shotgun (WGS) entry which is preliminary data.</text>
</comment>
<reference evidence="2" key="1">
    <citation type="submission" date="2022-12" db="EMBL/GenBank/DDBJ databases">
        <title>Genome assemblies of Blomia tropicalis.</title>
        <authorList>
            <person name="Cui Y."/>
        </authorList>
    </citation>
    <scope>NUCLEOTIDE SEQUENCE</scope>
    <source>
        <tissue evidence="2">Adult mites</tissue>
    </source>
</reference>
<feature type="compositionally biased region" description="Low complexity" evidence="1">
    <location>
        <begin position="420"/>
        <end position="435"/>
    </location>
</feature>
<accession>A0A9Q0M613</accession>
<feature type="region of interest" description="Disordered" evidence="1">
    <location>
        <begin position="420"/>
        <end position="445"/>
    </location>
</feature>
<feature type="compositionally biased region" description="Low complexity" evidence="1">
    <location>
        <begin position="208"/>
        <end position="217"/>
    </location>
</feature>
<feature type="non-terminal residue" evidence="2">
    <location>
        <position position="600"/>
    </location>
</feature>
<feature type="compositionally biased region" description="Basic and acidic residues" evidence="1">
    <location>
        <begin position="221"/>
        <end position="230"/>
    </location>
</feature>
<proteinExistence type="predicted"/>
<feature type="region of interest" description="Disordered" evidence="1">
    <location>
        <begin position="277"/>
        <end position="296"/>
    </location>
</feature>
<feature type="region of interest" description="Disordered" evidence="1">
    <location>
        <begin position="206"/>
        <end position="230"/>
    </location>
</feature>
<feature type="compositionally biased region" description="Low complexity" evidence="1">
    <location>
        <begin position="58"/>
        <end position="77"/>
    </location>
</feature>
<dbReference type="EMBL" id="JAPWDV010000002">
    <property type="protein sequence ID" value="KAJ6219283.1"/>
    <property type="molecule type" value="Genomic_DNA"/>
</dbReference>
<feature type="compositionally biased region" description="Polar residues" evidence="1">
    <location>
        <begin position="131"/>
        <end position="142"/>
    </location>
</feature>
<organism evidence="2 3">
    <name type="scientific">Blomia tropicalis</name>
    <name type="common">Mite</name>
    <dbReference type="NCBI Taxonomy" id="40697"/>
    <lineage>
        <taxon>Eukaryota</taxon>
        <taxon>Metazoa</taxon>
        <taxon>Ecdysozoa</taxon>
        <taxon>Arthropoda</taxon>
        <taxon>Chelicerata</taxon>
        <taxon>Arachnida</taxon>
        <taxon>Acari</taxon>
        <taxon>Acariformes</taxon>
        <taxon>Sarcoptiformes</taxon>
        <taxon>Astigmata</taxon>
        <taxon>Glycyphagoidea</taxon>
        <taxon>Echimyopodidae</taxon>
        <taxon>Blomia</taxon>
    </lineage>
</organism>
<protein>
    <submittedName>
        <fullName evidence="2">Uncharacterized protein</fullName>
    </submittedName>
</protein>